<feature type="domain" description="EAL" evidence="1">
    <location>
        <begin position="1"/>
        <end position="63"/>
    </location>
</feature>
<reference evidence="2 3" key="1">
    <citation type="submission" date="2018-06" db="EMBL/GenBank/DDBJ databases">
        <authorList>
            <consortium name="Pathogen Informatics"/>
            <person name="Doyle S."/>
        </authorList>
    </citation>
    <scope>NUCLEOTIDE SEQUENCE [LARGE SCALE GENOMIC DNA]</scope>
    <source>
        <strain evidence="2 3">NCTC10786</strain>
    </source>
</reference>
<dbReference type="SUPFAM" id="SSF141868">
    <property type="entry name" value="EAL domain-like"/>
    <property type="match status" value="1"/>
</dbReference>
<dbReference type="Gene3D" id="3.20.20.450">
    <property type="entry name" value="EAL domain"/>
    <property type="match status" value="1"/>
</dbReference>
<dbReference type="GO" id="GO:0071111">
    <property type="term" value="F:cyclic-guanylate-specific phosphodiesterase activity"/>
    <property type="evidence" value="ECO:0007669"/>
    <property type="project" value="UniProtKB-EC"/>
</dbReference>
<name>A0A2X2VSK9_CITKO</name>
<accession>A0A2X2VSK9</accession>
<evidence type="ECO:0000313" key="3">
    <source>
        <dbReference type="Proteomes" id="UP000251584"/>
    </source>
</evidence>
<dbReference type="Proteomes" id="UP000251584">
    <property type="component" value="Unassembled WGS sequence"/>
</dbReference>
<evidence type="ECO:0000259" key="1">
    <source>
        <dbReference type="PROSITE" id="PS50883"/>
    </source>
</evidence>
<dbReference type="EC" id="3.1.4.52" evidence="2"/>
<dbReference type="InterPro" id="IPR035919">
    <property type="entry name" value="EAL_sf"/>
</dbReference>
<dbReference type="EMBL" id="UAVY01000004">
    <property type="protein sequence ID" value="SQB28571.1"/>
    <property type="molecule type" value="Genomic_DNA"/>
</dbReference>
<gene>
    <name evidence="2" type="primary">yfgF_4</name>
    <name evidence="2" type="ORF">NCTC10786_02448</name>
</gene>
<dbReference type="InterPro" id="IPR001633">
    <property type="entry name" value="EAL_dom"/>
</dbReference>
<proteinExistence type="predicted"/>
<sequence>MTDSLGCDDREINYRSRESEILMRGWPNLVETPEQRELLLSLGVNYLQGYLIGRPRPLEAPQP</sequence>
<protein>
    <submittedName>
        <fullName evidence="2">Signal transduction protein</fullName>
        <ecNumber evidence="2">3.1.4.52</ecNumber>
    </submittedName>
</protein>
<dbReference type="PROSITE" id="PS50883">
    <property type="entry name" value="EAL"/>
    <property type="match status" value="1"/>
</dbReference>
<keyword evidence="2" id="KW-0378">Hydrolase</keyword>
<organism evidence="2 3">
    <name type="scientific">Citrobacter koseri</name>
    <name type="common">Citrobacter diversus</name>
    <dbReference type="NCBI Taxonomy" id="545"/>
    <lineage>
        <taxon>Bacteria</taxon>
        <taxon>Pseudomonadati</taxon>
        <taxon>Pseudomonadota</taxon>
        <taxon>Gammaproteobacteria</taxon>
        <taxon>Enterobacterales</taxon>
        <taxon>Enterobacteriaceae</taxon>
        <taxon>Citrobacter</taxon>
    </lineage>
</organism>
<dbReference type="AlphaFoldDB" id="A0A2X2VSK9"/>
<evidence type="ECO:0000313" key="2">
    <source>
        <dbReference type="EMBL" id="SQB28571.1"/>
    </source>
</evidence>